<evidence type="ECO:0000256" key="4">
    <source>
        <dbReference type="ARBA" id="ARBA00022927"/>
    </source>
</evidence>
<dbReference type="GO" id="GO:0016192">
    <property type="term" value="P:vesicle-mediated transport"/>
    <property type="evidence" value="ECO:0007669"/>
    <property type="project" value="InterPro"/>
</dbReference>
<keyword evidence="2 8" id="KW-0813">Transport</keyword>
<feature type="transmembrane region" description="Helical" evidence="8">
    <location>
        <begin position="80"/>
        <end position="106"/>
    </location>
</feature>
<evidence type="ECO:0000256" key="5">
    <source>
        <dbReference type="ARBA" id="ARBA00022989"/>
    </source>
</evidence>
<dbReference type="eggNOG" id="KOG2887">
    <property type="taxonomic scope" value="Eukaryota"/>
</dbReference>
<keyword evidence="5 8" id="KW-1133">Transmembrane helix</keyword>
<dbReference type="PANTHER" id="PTHR23137:SF36">
    <property type="entry name" value="VESICLE TRANSPORT PROTEIN SFT2C"/>
    <property type="match status" value="1"/>
</dbReference>
<evidence type="ECO:0000313" key="9">
    <source>
        <dbReference type="EMBL" id="GAA93785.1"/>
    </source>
</evidence>
<evidence type="ECO:0000256" key="7">
    <source>
        <dbReference type="ARBA" id="ARBA00025800"/>
    </source>
</evidence>
<dbReference type="InterPro" id="IPR011691">
    <property type="entry name" value="Vesicle_transpt_SFT2"/>
</dbReference>
<dbReference type="PANTHER" id="PTHR23137">
    <property type="entry name" value="VESICLE TRANSPORT PROTEIN-RELATED"/>
    <property type="match status" value="1"/>
</dbReference>
<keyword evidence="10" id="KW-1185">Reference proteome</keyword>
<evidence type="ECO:0000313" key="10">
    <source>
        <dbReference type="Proteomes" id="UP000009131"/>
    </source>
</evidence>
<evidence type="ECO:0000256" key="8">
    <source>
        <dbReference type="RuleBase" id="RU363111"/>
    </source>
</evidence>
<protein>
    <recommendedName>
        <fullName evidence="8">Protein transport protein SFT2</fullName>
    </recommendedName>
</protein>
<keyword evidence="8" id="KW-0333">Golgi apparatus</keyword>
<evidence type="ECO:0000256" key="1">
    <source>
        <dbReference type="ARBA" id="ARBA00004141"/>
    </source>
</evidence>
<evidence type="ECO:0000256" key="3">
    <source>
        <dbReference type="ARBA" id="ARBA00022692"/>
    </source>
</evidence>
<comment type="subcellular location">
    <subcellularLocation>
        <location evidence="8">Golgi apparatus membrane</location>
        <topology evidence="8">Multi-pass membrane protein</topology>
    </subcellularLocation>
    <subcellularLocation>
        <location evidence="1">Membrane</location>
        <topology evidence="1">Multi-pass membrane protein</topology>
    </subcellularLocation>
</comment>
<dbReference type="AlphaFoldDB" id="G7DTD8"/>
<feature type="transmembrane region" description="Helical" evidence="8">
    <location>
        <begin position="112"/>
        <end position="133"/>
    </location>
</feature>
<dbReference type="HOGENOM" id="CLU_099529_3_0_1"/>
<evidence type="ECO:0000256" key="2">
    <source>
        <dbReference type="ARBA" id="ARBA00022448"/>
    </source>
</evidence>
<feature type="transmembrane region" description="Helical" evidence="8">
    <location>
        <begin position="145"/>
        <end position="163"/>
    </location>
</feature>
<dbReference type="Proteomes" id="UP000009131">
    <property type="component" value="Unassembled WGS sequence"/>
</dbReference>
<reference evidence="9 10" key="2">
    <citation type="journal article" date="2012" name="Open Biol.">
        <title>Characteristics of nucleosomes and linker DNA regions on the genome of the basidiomycete Mixia osmundae revealed by mono- and dinucleosome mapping.</title>
        <authorList>
            <person name="Nishida H."/>
            <person name="Kondo S."/>
            <person name="Matsumoto T."/>
            <person name="Suzuki Y."/>
            <person name="Yoshikawa H."/>
            <person name="Taylor T.D."/>
            <person name="Sugiyama J."/>
        </authorList>
    </citation>
    <scope>NUCLEOTIDE SEQUENCE [LARGE SCALE GENOMIC DNA]</scope>
    <source>
        <strain evidence="10">CBS 9802 / IAM 14324 / JCM 22182 / KY 12970</strain>
    </source>
</reference>
<dbReference type="InParanoid" id="G7DTD8"/>
<comment type="similarity">
    <text evidence="7 8">Belongs to the SFT2 family.</text>
</comment>
<dbReference type="Pfam" id="PF04178">
    <property type="entry name" value="Got1"/>
    <property type="match status" value="1"/>
</dbReference>
<proteinExistence type="inferred from homology"/>
<dbReference type="RefSeq" id="XP_014571442.1">
    <property type="nucleotide sequence ID" value="XM_014715956.1"/>
</dbReference>
<name>G7DTD8_MIXOS</name>
<accession>G7DTD8</accession>
<dbReference type="OrthoDB" id="660759at2759"/>
<reference evidence="9 10" key="1">
    <citation type="journal article" date="2011" name="J. Gen. Appl. Microbiol.">
        <title>Draft genome sequencing of the enigmatic basidiomycete Mixia osmundae.</title>
        <authorList>
            <person name="Nishida H."/>
            <person name="Nagatsuka Y."/>
            <person name="Sugiyama J."/>
        </authorList>
    </citation>
    <scope>NUCLEOTIDE SEQUENCE [LARGE SCALE GENOMIC DNA]</scope>
    <source>
        <strain evidence="10">CBS 9802 / IAM 14324 / JCM 22182 / KY 12970</strain>
    </source>
</reference>
<comment type="caution">
    <text evidence="9">The sequence shown here is derived from an EMBL/GenBank/DDBJ whole genome shotgun (WGS) entry which is preliminary data.</text>
</comment>
<dbReference type="EMBL" id="BABT02000025">
    <property type="protein sequence ID" value="GAA93785.1"/>
    <property type="molecule type" value="Genomic_DNA"/>
</dbReference>
<dbReference type="GO" id="GO:0015031">
    <property type="term" value="P:protein transport"/>
    <property type="evidence" value="ECO:0007669"/>
    <property type="project" value="UniProtKB-KW"/>
</dbReference>
<dbReference type="InterPro" id="IPR007305">
    <property type="entry name" value="Vesicle_transpt_Got1/SFT2"/>
</dbReference>
<dbReference type="OMA" id="PTHNEGP"/>
<sequence length="214" mass="22957">MSAGAESSFRSSLSGFKWANATPAAGGGSLSTPANGPGDSTTWNPFSTFTSSLSSYVPLRSSERTNEEEAFLALSRWERLIGFMACMAGASVCFTLSFFLVAFLAIKPRKFAVSFSAGSLLFMLGFMILQGPMNYLKFLLQTERLPFTIAYLGSLVLTLYFAVARHAFLGTLICAIIQVGALVIFLFSYFPGGTQTILFGGRIALRGASSLLPV</sequence>
<dbReference type="GO" id="GO:0000139">
    <property type="term" value="C:Golgi membrane"/>
    <property type="evidence" value="ECO:0007669"/>
    <property type="project" value="UniProtKB-SubCell"/>
</dbReference>
<comment type="function">
    <text evidence="8">Nonessential protein required for the fusion of transport vesicles derived from the endocytic pathway with the Golgi complex.</text>
</comment>
<keyword evidence="6 8" id="KW-0472">Membrane</keyword>
<keyword evidence="3 8" id="KW-0812">Transmembrane</keyword>
<keyword evidence="4 8" id="KW-0653">Protein transport</keyword>
<gene>
    <name evidence="9" type="primary">Mo00431</name>
    <name evidence="9" type="ORF">E5Q_00431</name>
</gene>
<organism evidence="9 10">
    <name type="scientific">Mixia osmundae (strain CBS 9802 / IAM 14324 / JCM 22182 / KY 12970)</name>
    <dbReference type="NCBI Taxonomy" id="764103"/>
    <lineage>
        <taxon>Eukaryota</taxon>
        <taxon>Fungi</taxon>
        <taxon>Dikarya</taxon>
        <taxon>Basidiomycota</taxon>
        <taxon>Pucciniomycotina</taxon>
        <taxon>Mixiomycetes</taxon>
        <taxon>Mixiales</taxon>
        <taxon>Mixiaceae</taxon>
        <taxon>Mixia</taxon>
    </lineage>
</organism>
<feature type="transmembrane region" description="Helical" evidence="8">
    <location>
        <begin position="169"/>
        <end position="190"/>
    </location>
</feature>
<dbReference type="FunCoup" id="G7DTD8">
    <property type="interactions" value="188"/>
</dbReference>
<evidence type="ECO:0000256" key="6">
    <source>
        <dbReference type="ARBA" id="ARBA00023136"/>
    </source>
</evidence>
<dbReference type="STRING" id="764103.G7DTD8"/>